<accession>A0A1B0BDR7</accession>
<evidence type="ECO:0000313" key="1">
    <source>
        <dbReference type="EnsemblMetazoa" id="GPPI026811-PA"/>
    </source>
</evidence>
<keyword evidence="2" id="KW-1185">Reference proteome</keyword>
<dbReference type="EMBL" id="JXJN01012629">
    <property type="status" value="NOT_ANNOTATED_CDS"/>
    <property type="molecule type" value="Genomic_DNA"/>
</dbReference>
<name>A0A1B0BDR7_9MUSC</name>
<reference evidence="2" key="1">
    <citation type="submission" date="2015-01" db="EMBL/GenBank/DDBJ databases">
        <authorList>
            <person name="Aksoy S."/>
            <person name="Warren W."/>
            <person name="Wilson R.K."/>
        </authorList>
    </citation>
    <scope>NUCLEOTIDE SEQUENCE [LARGE SCALE GENOMIC DNA]</scope>
    <source>
        <strain evidence="2">IAEA</strain>
    </source>
</reference>
<protein>
    <submittedName>
        <fullName evidence="1">Uncharacterized protein</fullName>
    </submittedName>
</protein>
<reference evidence="1" key="2">
    <citation type="submission" date="2020-05" db="UniProtKB">
        <authorList>
            <consortium name="EnsemblMetazoa"/>
        </authorList>
    </citation>
    <scope>IDENTIFICATION</scope>
    <source>
        <strain evidence="1">IAEA</strain>
    </source>
</reference>
<dbReference type="AlphaFoldDB" id="A0A1B0BDR7"/>
<organism evidence="1 2">
    <name type="scientific">Glossina palpalis gambiensis</name>
    <dbReference type="NCBI Taxonomy" id="67801"/>
    <lineage>
        <taxon>Eukaryota</taxon>
        <taxon>Metazoa</taxon>
        <taxon>Ecdysozoa</taxon>
        <taxon>Arthropoda</taxon>
        <taxon>Hexapoda</taxon>
        <taxon>Insecta</taxon>
        <taxon>Pterygota</taxon>
        <taxon>Neoptera</taxon>
        <taxon>Endopterygota</taxon>
        <taxon>Diptera</taxon>
        <taxon>Brachycera</taxon>
        <taxon>Muscomorpha</taxon>
        <taxon>Hippoboscoidea</taxon>
        <taxon>Glossinidae</taxon>
        <taxon>Glossina</taxon>
    </lineage>
</organism>
<dbReference type="VEuPathDB" id="VectorBase:GPPI026811"/>
<dbReference type="Proteomes" id="UP000092460">
    <property type="component" value="Unassembled WGS sequence"/>
</dbReference>
<proteinExistence type="predicted"/>
<dbReference type="EMBL" id="JXJN01012628">
    <property type="status" value="NOT_ANNOTATED_CDS"/>
    <property type="molecule type" value="Genomic_DNA"/>
</dbReference>
<dbReference type="EnsemblMetazoa" id="GPPI026811-RA">
    <property type="protein sequence ID" value="GPPI026811-PA"/>
    <property type="gene ID" value="GPPI026811"/>
</dbReference>
<sequence>MTTITSKIREYTILDYRTPVMIALTKLIVFAGARAHRAVLHSGFLFGNHVDVVCGKVWGSLGYSTTNVYLPVPIKRRLVHALLMS</sequence>
<evidence type="ECO:0000313" key="2">
    <source>
        <dbReference type="Proteomes" id="UP000092460"/>
    </source>
</evidence>